<feature type="region of interest" description="Disordered" evidence="1">
    <location>
        <begin position="1"/>
        <end position="53"/>
    </location>
</feature>
<feature type="region of interest" description="Disordered" evidence="1">
    <location>
        <begin position="74"/>
        <end position="159"/>
    </location>
</feature>
<comment type="caution">
    <text evidence="2">The sequence shown here is derived from an EMBL/GenBank/DDBJ whole genome shotgun (WGS) entry which is preliminary data.</text>
</comment>
<sequence length="437" mass="50043">MHNDIMAAGSKEHPPMLDSGSYAQWKSRSYRDTITPTKRRATSETNNEGPYIMTKSHIQKLLEDGERPRLQVHEIHAEENCKNAKPSSLVATTQNSLDDYYQAPPTPKPYKPHAPSSRQTSTRSHATTRNKGKEIVKAPSPLTESGSEEDIDEEQAQRDKQIHKSLALIARNFKNIYKPTNNNLKTSSNTRNKNVDTSPRTRNDKKTRQFGNQGTVTVAGNKVHPNDDYNVFATKRLYYKQPESITETYMVETVDTNVIPDSSDMCYNEEKADQNAEEPEDELISYIAKEKEQLKKDFKEHEDKDIDKQIALENQFKLLRNNEKVLKSTNDSPIIEHNCKMIEINDLKAQLQDKTIVNAEMRALLNKAKEKSMDTKFVKPYVVRKPNAFKFQKPLVLGKPSPFANSLERQSFPKSWFVPKTQRTRIIKPVSTPQILP</sequence>
<dbReference type="Proteomes" id="UP001151760">
    <property type="component" value="Unassembled WGS sequence"/>
</dbReference>
<protein>
    <submittedName>
        <fullName evidence="2">Uncharacterized protein</fullName>
    </submittedName>
</protein>
<gene>
    <name evidence="2" type="ORF">Tco_0955674</name>
</gene>
<dbReference type="EMBL" id="BQNB010016028">
    <property type="protein sequence ID" value="GJT46959.1"/>
    <property type="molecule type" value="Genomic_DNA"/>
</dbReference>
<proteinExistence type="predicted"/>
<evidence type="ECO:0000313" key="2">
    <source>
        <dbReference type="EMBL" id="GJT46959.1"/>
    </source>
</evidence>
<reference evidence="2" key="1">
    <citation type="journal article" date="2022" name="Int. J. Mol. Sci.">
        <title>Draft Genome of Tanacetum Coccineum: Genomic Comparison of Closely Related Tanacetum-Family Plants.</title>
        <authorList>
            <person name="Yamashiro T."/>
            <person name="Shiraishi A."/>
            <person name="Nakayama K."/>
            <person name="Satake H."/>
        </authorList>
    </citation>
    <scope>NUCLEOTIDE SEQUENCE</scope>
</reference>
<feature type="compositionally biased region" description="Polar residues" evidence="1">
    <location>
        <begin position="116"/>
        <end position="129"/>
    </location>
</feature>
<reference evidence="2" key="2">
    <citation type="submission" date="2022-01" db="EMBL/GenBank/DDBJ databases">
        <authorList>
            <person name="Yamashiro T."/>
            <person name="Shiraishi A."/>
            <person name="Satake H."/>
            <person name="Nakayama K."/>
        </authorList>
    </citation>
    <scope>NUCLEOTIDE SEQUENCE</scope>
</reference>
<keyword evidence="3" id="KW-1185">Reference proteome</keyword>
<feature type="compositionally biased region" description="Polar residues" evidence="1">
    <location>
        <begin position="21"/>
        <end position="36"/>
    </location>
</feature>
<evidence type="ECO:0000256" key="1">
    <source>
        <dbReference type="SAM" id="MobiDB-lite"/>
    </source>
</evidence>
<feature type="region of interest" description="Disordered" evidence="1">
    <location>
        <begin position="178"/>
        <end position="208"/>
    </location>
</feature>
<organism evidence="2 3">
    <name type="scientific">Tanacetum coccineum</name>
    <dbReference type="NCBI Taxonomy" id="301880"/>
    <lineage>
        <taxon>Eukaryota</taxon>
        <taxon>Viridiplantae</taxon>
        <taxon>Streptophyta</taxon>
        <taxon>Embryophyta</taxon>
        <taxon>Tracheophyta</taxon>
        <taxon>Spermatophyta</taxon>
        <taxon>Magnoliopsida</taxon>
        <taxon>eudicotyledons</taxon>
        <taxon>Gunneridae</taxon>
        <taxon>Pentapetalae</taxon>
        <taxon>asterids</taxon>
        <taxon>campanulids</taxon>
        <taxon>Asterales</taxon>
        <taxon>Asteraceae</taxon>
        <taxon>Asteroideae</taxon>
        <taxon>Anthemideae</taxon>
        <taxon>Anthemidinae</taxon>
        <taxon>Tanacetum</taxon>
    </lineage>
</organism>
<accession>A0ABQ5E803</accession>
<feature type="compositionally biased region" description="Polar residues" evidence="1">
    <location>
        <begin position="178"/>
        <end position="198"/>
    </location>
</feature>
<evidence type="ECO:0000313" key="3">
    <source>
        <dbReference type="Proteomes" id="UP001151760"/>
    </source>
</evidence>
<name>A0ABQ5E803_9ASTR</name>
<feature type="compositionally biased region" description="Polar residues" evidence="1">
    <location>
        <begin position="85"/>
        <end position="97"/>
    </location>
</feature>